<name>A0ABQ3RKA6_STRRR</name>
<evidence type="ECO:0000313" key="2">
    <source>
        <dbReference type="EMBL" id="GHI56291.1"/>
    </source>
</evidence>
<comment type="caution">
    <text evidence="2">The sequence shown here is derived from an EMBL/GenBank/DDBJ whole genome shotgun (WGS) entry which is preliminary data.</text>
</comment>
<evidence type="ECO:0000256" key="1">
    <source>
        <dbReference type="SAM" id="MobiDB-lite"/>
    </source>
</evidence>
<reference evidence="3" key="1">
    <citation type="submission" date="2023-07" db="EMBL/GenBank/DDBJ databases">
        <title>Whole genome shotgun sequence of Streptomyces achromogenes subsp. rubradiris NBRC 14000.</title>
        <authorList>
            <person name="Komaki H."/>
            <person name="Tamura T."/>
        </authorList>
    </citation>
    <scope>NUCLEOTIDE SEQUENCE [LARGE SCALE GENOMIC DNA]</scope>
    <source>
        <strain evidence="3">NBRC 14000</strain>
    </source>
</reference>
<organism evidence="2 3">
    <name type="scientific">Streptomyces rubradiris</name>
    <name type="common">Streptomyces achromogenes subsp. rubradiris</name>
    <dbReference type="NCBI Taxonomy" id="285531"/>
    <lineage>
        <taxon>Bacteria</taxon>
        <taxon>Bacillati</taxon>
        <taxon>Actinomycetota</taxon>
        <taxon>Actinomycetes</taxon>
        <taxon>Kitasatosporales</taxon>
        <taxon>Streptomycetaceae</taxon>
        <taxon>Streptomyces</taxon>
    </lineage>
</organism>
<feature type="compositionally biased region" description="Polar residues" evidence="1">
    <location>
        <begin position="70"/>
        <end position="85"/>
    </location>
</feature>
<accession>A0ABQ3RKA6</accession>
<sequence length="94" mass="9900">MVEACVEPWRGRLKAACQPLSIAIPRGANGQCQLTGCVAQAFTNAQVRVPSAVALQTASPATPWEKPTKIFSQVSPKRSPETTQGPDPLSESGP</sequence>
<dbReference type="EMBL" id="BNEA01000015">
    <property type="protein sequence ID" value="GHI56291.1"/>
    <property type="molecule type" value="Genomic_DNA"/>
</dbReference>
<keyword evidence="3" id="KW-1185">Reference proteome</keyword>
<dbReference type="Proteomes" id="UP000646738">
    <property type="component" value="Unassembled WGS sequence"/>
</dbReference>
<feature type="region of interest" description="Disordered" evidence="1">
    <location>
        <begin position="59"/>
        <end position="94"/>
    </location>
</feature>
<gene>
    <name evidence="2" type="ORF">Srubr_61370</name>
</gene>
<protein>
    <submittedName>
        <fullName evidence="2">Uncharacterized protein</fullName>
    </submittedName>
</protein>
<evidence type="ECO:0000313" key="3">
    <source>
        <dbReference type="Proteomes" id="UP000646738"/>
    </source>
</evidence>
<proteinExistence type="predicted"/>